<evidence type="ECO:0000313" key="2">
    <source>
        <dbReference type="Proteomes" id="UP000041254"/>
    </source>
</evidence>
<dbReference type="InParanoid" id="A0A0G4EZL2"/>
<organism evidence="1 2">
    <name type="scientific">Vitrella brassicaformis (strain CCMP3155)</name>
    <dbReference type="NCBI Taxonomy" id="1169540"/>
    <lineage>
        <taxon>Eukaryota</taxon>
        <taxon>Sar</taxon>
        <taxon>Alveolata</taxon>
        <taxon>Colpodellida</taxon>
        <taxon>Vitrellaceae</taxon>
        <taxon>Vitrella</taxon>
    </lineage>
</organism>
<protein>
    <submittedName>
        <fullName evidence="1">Uncharacterized protein</fullName>
    </submittedName>
</protein>
<sequence length="70" mass="7928">MVKILKPNHSRGGILYMPTFVMYTAEGLAACPRCGDSFSIEIRQRPPTIAFRRQRANSAVLHARERRGVQ</sequence>
<gene>
    <name evidence="1" type="ORF">Vbra_8671</name>
</gene>
<dbReference type="VEuPathDB" id="CryptoDB:Vbra_8671"/>
<evidence type="ECO:0000313" key="1">
    <source>
        <dbReference type="EMBL" id="CEM04573.1"/>
    </source>
</evidence>
<reference evidence="1 2" key="1">
    <citation type="submission" date="2014-11" db="EMBL/GenBank/DDBJ databases">
        <authorList>
            <person name="Zhu J."/>
            <person name="Qi W."/>
            <person name="Song R."/>
        </authorList>
    </citation>
    <scope>NUCLEOTIDE SEQUENCE [LARGE SCALE GENOMIC DNA]</scope>
</reference>
<proteinExistence type="predicted"/>
<accession>A0A0G4EZL2</accession>
<keyword evidence="2" id="KW-1185">Reference proteome</keyword>
<dbReference type="Proteomes" id="UP000041254">
    <property type="component" value="Unassembled WGS sequence"/>
</dbReference>
<dbReference type="EMBL" id="CDMY01000353">
    <property type="protein sequence ID" value="CEM04573.1"/>
    <property type="molecule type" value="Genomic_DNA"/>
</dbReference>
<dbReference type="AlphaFoldDB" id="A0A0G4EZL2"/>
<name>A0A0G4EZL2_VITBC</name>